<dbReference type="RefSeq" id="WP_379994958.1">
    <property type="nucleotide sequence ID" value="NZ_JBHSGN010000058.1"/>
</dbReference>
<accession>A0ABV9KUS7</accession>
<protein>
    <submittedName>
        <fullName evidence="1">Phosphoglycerate mutase family protein</fullName>
    </submittedName>
</protein>
<evidence type="ECO:0000313" key="1">
    <source>
        <dbReference type="EMBL" id="MFC4673559.1"/>
    </source>
</evidence>
<keyword evidence="2" id="KW-1185">Reference proteome</keyword>
<organism evidence="1 2">
    <name type="scientific">Dysgonomonas termitidis</name>
    <dbReference type="NCBI Taxonomy" id="1516126"/>
    <lineage>
        <taxon>Bacteria</taxon>
        <taxon>Pseudomonadati</taxon>
        <taxon>Bacteroidota</taxon>
        <taxon>Bacteroidia</taxon>
        <taxon>Bacteroidales</taxon>
        <taxon>Dysgonomonadaceae</taxon>
        <taxon>Dysgonomonas</taxon>
    </lineage>
</organism>
<gene>
    <name evidence="1" type="ORF">ACFO6W_07630</name>
</gene>
<sequence length="195" mass="22503">MESIINIAVKNQEKAYEIIEKTGIILIWESVGAEVNLVGSLKTGLLMTNNDIDFHVYSSPLLISDSFLAMGKLAENPGIMRLEYINGIETEEQCIEWHVWYQDDDGSVWKIDVIHILKGSRYDGYFEQMAKRINEVMTPGQKETILRLKYETRGMGKIIGVEYYQAVIRDGIDNVQDFIEWREKNPVKNVVEWIP</sequence>
<dbReference type="Proteomes" id="UP001596023">
    <property type="component" value="Unassembled WGS sequence"/>
</dbReference>
<comment type="caution">
    <text evidence="1">The sequence shown here is derived from an EMBL/GenBank/DDBJ whole genome shotgun (WGS) entry which is preliminary data.</text>
</comment>
<name>A0ABV9KUS7_9BACT</name>
<reference evidence="2" key="1">
    <citation type="journal article" date="2019" name="Int. J. Syst. Evol. Microbiol.">
        <title>The Global Catalogue of Microorganisms (GCM) 10K type strain sequencing project: providing services to taxonomists for standard genome sequencing and annotation.</title>
        <authorList>
            <consortium name="The Broad Institute Genomics Platform"/>
            <consortium name="The Broad Institute Genome Sequencing Center for Infectious Disease"/>
            <person name="Wu L."/>
            <person name="Ma J."/>
        </authorList>
    </citation>
    <scope>NUCLEOTIDE SEQUENCE [LARGE SCALE GENOMIC DNA]</scope>
    <source>
        <strain evidence="2">CCUG 66188</strain>
    </source>
</reference>
<proteinExistence type="predicted"/>
<dbReference type="EMBL" id="JBHSGN010000058">
    <property type="protein sequence ID" value="MFC4673559.1"/>
    <property type="molecule type" value="Genomic_DNA"/>
</dbReference>
<evidence type="ECO:0000313" key="2">
    <source>
        <dbReference type="Proteomes" id="UP001596023"/>
    </source>
</evidence>